<feature type="compositionally biased region" description="Polar residues" evidence="1">
    <location>
        <begin position="11"/>
        <end position="21"/>
    </location>
</feature>
<keyword evidence="3" id="KW-1185">Reference proteome</keyword>
<dbReference type="EMBL" id="QOVK01000003">
    <property type="protein sequence ID" value="RXG25315.1"/>
    <property type="molecule type" value="Genomic_DNA"/>
</dbReference>
<organism evidence="2 3">
    <name type="scientific">Leeuwenhoekiella polynyae</name>
    <dbReference type="NCBI Taxonomy" id="1550906"/>
    <lineage>
        <taxon>Bacteria</taxon>
        <taxon>Pseudomonadati</taxon>
        <taxon>Bacteroidota</taxon>
        <taxon>Flavobacteriia</taxon>
        <taxon>Flavobacteriales</taxon>
        <taxon>Flavobacteriaceae</taxon>
        <taxon>Leeuwenhoekiella</taxon>
    </lineage>
</organism>
<protein>
    <submittedName>
        <fullName evidence="2">Uncharacterized protein</fullName>
    </submittedName>
</protein>
<evidence type="ECO:0000313" key="3">
    <source>
        <dbReference type="Proteomes" id="UP000289859"/>
    </source>
</evidence>
<feature type="compositionally biased region" description="Basic and acidic residues" evidence="1">
    <location>
        <begin position="1"/>
        <end position="10"/>
    </location>
</feature>
<reference evidence="2 3" key="1">
    <citation type="submission" date="2018-07" db="EMBL/GenBank/DDBJ databases">
        <title>Leeuwenhoekiella genomics.</title>
        <authorList>
            <person name="Tahon G."/>
            <person name="Willems A."/>
        </authorList>
    </citation>
    <scope>NUCLEOTIDE SEQUENCE [LARGE SCALE GENOMIC DNA]</scope>
    <source>
        <strain evidence="2 3">LMG 29608</strain>
    </source>
</reference>
<sequence length="59" mass="6839">MNDIEKERNSGTDIDSDSSFVSKWNTNNYKFGLVCSISFTLRYVALKEHEVPVEIYLYA</sequence>
<dbReference type="Proteomes" id="UP000289859">
    <property type="component" value="Unassembled WGS sequence"/>
</dbReference>
<comment type="caution">
    <text evidence="2">The sequence shown here is derived from an EMBL/GenBank/DDBJ whole genome shotgun (WGS) entry which is preliminary data.</text>
</comment>
<evidence type="ECO:0000313" key="2">
    <source>
        <dbReference type="EMBL" id="RXG25315.1"/>
    </source>
</evidence>
<gene>
    <name evidence="2" type="ORF">DSM02_1285</name>
</gene>
<proteinExistence type="predicted"/>
<evidence type="ECO:0000256" key="1">
    <source>
        <dbReference type="SAM" id="MobiDB-lite"/>
    </source>
</evidence>
<dbReference type="AlphaFoldDB" id="A0A4Q0PEM3"/>
<name>A0A4Q0PEM3_9FLAO</name>
<accession>A0A4Q0PEM3</accession>
<feature type="region of interest" description="Disordered" evidence="1">
    <location>
        <begin position="1"/>
        <end position="21"/>
    </location>
</feature>